<dbReference type="EMBL" id="CAJNOK010008092">
    <property type="protein sequence ID" value="CAF1053889.1"/>
    <property type="molecule type" value="Genomic_DNA"/>
</dbReference>
<evidence type="ECO:0000313" key="2">
    <source>
        <dbReference type="EMBL" id="CAF1053889.1"/>
    </source>
</evidence>
<dbReference type="Proteomes" id="UP000682733">
    <property type="component" value="Unassembled WGS sequence"/>
</dbReference>
<reference evidence="3" key="1">
    <citation type="submission" date="2021-02" db="EMBL/GenBank/DDBJ databases">
        <authorList>
            <person name="Nowell W R."/>
        </authorList>
    </citation>
    <scope>NUCLEOTIDE SEQUENCE</scope>
</reference>
<dbReference type="AlphaFoldDB" id="A0A8S2JZ46"/>
<gene>
    <name evidence="2" type="ORF">OVA965_LOCUS17076</name>
    <name evidence="3" type="ORF">TMI583_LOCUS17086</name>
</gene>
<evidence type="ECO:0000313" key="4">
    <source>
        <dbReference type="Proteomes" id="UP000682733"/>
    </source>
</evidence>
<protein>
    <recommendedName>
        <fullName evidence="1">Rhodanese domain-containing protein</fullName>
    </recommendedName>
</protein>
<name>A0A8S2JZ46_9BILA</name>
<feature type="non-terminal residue" evidence="3">
    <location>
        <position position="1"/>
    </location>
</feature>
<dbReference type="SUPFAM" id="SSF52821">
    <property type="entry name" value="Rhodanese/Cell cycle control phosphatase"/>
    <property type="match status" value="1"/>
</dbReference>
<sequence>SISKQKNISLTNCDSYMKAALPGSINFPYDQTFNEKGDLLDQRLSQIIEQNRALVKVVIGNKNHSQTVKFANNLIHNNWSRVCILHKGIEVFKSTDLLYVPTPSDIL</sequence>
<dbReference type="PROSITE" id="PS50206">
    <property type="entry name" value="RHODANESE_3"/>
    <property type="match status" value="1"/>
</dbReference>
<feature type="domain" description="Rhodanese" evidence="1">
    <location>
        <begin position="14"/>
        <end position="101"/>
    </location>
</feature>
<dbReference type="EMBL" id="CAJOBA010008105">
    <property type="protein sequence ID" value="CAF3820350.1"/>
    <property type="molecule type" value="Genomic_DNA"/>
</dbReference>
<evidence type="ECO:0000259" key="1">
    <source>
        <dbReference type="PROSITE" id="PS50206"/>
    </source>
</evidence>
<accession>A0A8S2JZ46</accession>
<organism evidence="3 4">
    <name type="scientific">Didymodactylos carnosus</name>
    <dbReference type="NCBI Taxonomy" id="1234261"/>
    <lineage>
        <taxon>Eukaryota</taxon>
        <taxon>Metazoa</taxon>
        <taxon>Spiralia</taxon>
        <taxon>Gnathifera</taxon>
        <taxon>Rotifera</taxon>
        <taxon>Eurotatoria</taxon>
        <taxon>Bdelloidea</taxon>
        <taxon>Philodinida</taxon>
        <taxon>Philodinidae</taxon>
        <taxon>Didymodactylos</taxon>
    </lineage>
</organism>
<comment type="caution">
    <text evidence="3">The sequence shown here is derived from an EMBL/GenBank/DDBJ whole genome shotgun (WGS) entry which is preliminary data.</text>
</comment>
<dbReference type="InterPro" id="IPR036873">
    <property type="entry name" value="Rhodanese-like_dom_sf"/>
</dbReference>
<evidence type="ECO:0000313" key="3">
    <source>
        <dbReference type="EMBL" id="CAF3820350.1"/>
    </source>
</evidence>
<dbReference type="InterPro" id="IPR001763">
    <property type="entry name" value="Rhodanese-like_dom"/>
</dbReference>
<dbReference type="Proteomes" id="UP000677228">
    <property type="component" value="Unassembled WGS sequence"/>
</dbReference>
<proteinExistence type="predicted"/>